<evidence type="ECO:0000313" key="12">
    <source>
        <dbReference type="EMBL" id="CCK71875.1"/>
    </source>
</evidence>
<dbReference type="OMA" id="FQYTIIA"/>
<keyword evidence="7" id="KW-0576">Peroxisome</keyword>
<name>J7RAH8_HUIN7</name>
<evidence type="ECO:0000256" key="4">
    <source>
        <dbReference type="ARBA" id="ARBA00022692"/>
    </source>
</evidence>
<evidence type="ECO:0000256" key="7">
    <source>
        <dbReference type="ARBA" id="ARBA00023140"/>
    </source>
</evidence>
<keyword evidence="8" id="KW-0675">Receptor</keyword>
<evidence type="ECO:0000256" key="3">
    <source>
        <dbReference type="ARBA" id="ARBA00021399"/>
    </source>
</evidence>
<proteinExistence type="inferred from homology"/>
<dbReference type="AlphaFoldDB" id="J7RAH8"/>
<dbReference type="OrthoDB" id="4045067at2759"/>
<dbReference type="GO" id="GO:0005778">
    <property type="term" value="C:peroxisomal membrane"/>
    <property type="evidence" value="ECO:0007669"/>
    <property type="project" value="UniProtKB-SubCell"/>
</dbReference>
<dbReference type="GO" id="GO:0045033">
    <property type="term" value="P:peroxisome inheritance"/>
    <property type="evidence" value="ECO:0007669"/>
    <property type="project" value="InterPro"/>
</dbReference>
<feature type="domain" description="Myosin-binding" evidence="11">
    <location>
        <begin position="177"/>
        <end position="454"/>
    </location>
</feature>
<keyword evidence="13" id="KW-1185">Reference proteome</keyword>
<dbReference type="Proteomes" id="UP000006310">
    <property type="component" value="Chromosome 9"/>
</dbReference>
<comment type="subcellular location">
    <subcellularLocation>
        <location evidence="1">Peroxisome membrane</location>
        <topology evidence="1">Single-pass membrane protein</topology>
    </subcellularLocation>
</comment>
<organism evidence="12 13">
    <name type="scientific">Huiozyma naganishii (strain ATCC MYA-139 / BCRC 22969 / CBS 8797 / KCTC 17520 / NBRC 10181 / NCYC 3082 / Yp74L-3)</name>
    <name type="common">Yeast</name>
    <name type="synonym">Kazachstania naganishii</name>
    <dbReference type="NCBI Taxonomy" id="1071383"/>
    <lineage>
        <taxon>Eukaryota</taxon>
        <taxon>Fungi</taxon>
        <taxon>Dikarya</taxon>
        <taxon>Ascomycota</taxon>
        <taxon>Saccharomycotina</taxon>
        <taxon>Saccharomycetes</taxon>
        <taxon>Saccharomycetales</taxon>
        <taxon>Saccharomycetaceae</taxon>
        <taxon>Huiozyma</taxon>
    </lineage>
</organism>
<evidence type="ECO:0000313" key="13">
    <source>
        <dbReference type="Proteomes" id="UP000006310"/>
    </source>
</evidence>
<dbReference type="HOGENOM" id="CLU_024345_0_0_1"/>
<feature type="transmembrane region" description="Helical" evidence="10">
    <location>
        <begin position="194"/>
        <end position="210"/>
    </location>
</feature>
<evidence type="ECO:0000256" key="8">
    <source>
        <dbReference type="ARBA" id="ARBA00023170"/>
    </source>
</evidence>
<dbReference type="PRINTS" id="PR02104">
    <property type="entry name" value="INPROXISOME2"/>
</dbReference>
<dbReference type="KEGG" id="kng:KNAG_0I00840"/>
<reference evidence="13" key="2">
    <citation type="submission" date="2012-08" db="EMBL/GenBank/DDBJ databases">
        <title>Genome sequence of Kazachstania naganishii.</title>
        <authorList>
            <person name="Gordon J.L."/>
            <person name="Armisen D."/>
            <person name="Proux-Wera E."/>
            <person name="OhEigeartaigh S.S."/>
            <person name="Byrne K.P."/>
            <person name="Wolfe K.H."/>
        </authorList>
    </citation>
    <scope>NUCLEOTIDE SEQUENCE [LARGE SCALE GENOMIC DNA]</scope>
    <source>
        <strain evidence="13">ATCC MYA-139 / BCRC 22969 / CBS 8797 / CCRC 22969 / KCTC 17520 / NBRC 10181 / NCYC 3082</strain>
    </source>
</reference>
<evidence type="ECO:0000256" key="5">
    <source>
        <dbReference type="ARBA" id="ARBA00022989"/>
    </source>
</evidence>
<dbReference type="GO" id="GO:0017022">
    <property type="term" value="F:myosin binding"/>
    <property type="evidence" value="ECO:0007669"/>
    <property type="project" value="InterPro"/>
</dbReference>
<keyword evidence="5 10" id="KW-1133">Transmembrane helix</keyword>
<evidence type="ECO:0000256" key="10">
    <source>
        <dbReference type="SAM" id="Phobius"/>
    </source>
</evidence>
<dbReference type="InterPro" id="IPR026859">
    <property type="entry name" value="Myosin-bd"/>
</dbReference>
<evidence type="ECO:0000256" key="2">
    <source>
        <dbReference type="ARBA" id="ARBA00007231"/>
    </source>
</evidence>
<dbReference type="EMBL" id="HE978322">
    <property type="protein sequence ID" value="CCK71875.1"/>
    <property type="molecule type" value="Genomic_DNA"/>
</dbReference>
<dbReference type="InterPro" id="IPR026235">
    <property type="entry name" value="INP2"/>
</dbReference>
<dbReference type="RefSeq" id="XP_022466120.1">
    <property type="nucleotide sequence ID" value="XM_022609756.1"/>
</dbReference>
<comment type="similarity">
    <text evidence="2">Belongs to the INP2 family.</text>
</comment>
<evidence type="ECO:0000256" key="1">
    <source>
        <dbReference type="ARBA" id="ARBA00004549"/>
    </source>
</evidence>
<dbReference type="GeneID" id="34527618"/>
<gene>
    <name evidence="12" type="primary">KNAG0I00840</name>
    <name evidence="12" type="ordered locus">KNAG_0I00840</name>
</gene>
<keyword evidence="4 10" id="KW-0812">Transmembrane</keyword>
<evidence type="ECO:0000259" key="11">
    <source>
        <dbReference type="Pfam" id="PF12632"/>
    </source>
</evidence>
<protein>
    <recommendedName>
        <fullName evidence="3">Inheritance of peroxisomes protein 2</fullName>
    </recommendedName>
</protein>
<evidence type="ECO:0000256" key="9">
    <source>
        <dbReference type="ARBA" id="ARBA00023180"/>
    </source>
</evidence>
<reference evidence="12 13" key="1">
    <citation type="journal article" date="2011" name="Proc. Natl. Acad. Sci. U.S.A.">
        <title>Evolutionary erosion of yeast sex chromosomes by mating-type switching accidents.</title>
        <authorList>
            <person name="Gordon J.L."/>
            <person name="Armisen D."/>
            <person name="Proux-Wera E."/>
            <person name="Oheigeartaigh S.S."/>
            <person name="Byrne K.P."/>
            <person name="Wolfe K.H."/>
        </authorList>
    </citation>
    <scope>NUCLEOTIDE SEQUENCE [LARGE SCALE GENOMIC DNA]</scope>
    <source>
        <strain evidence="13">ATCC MYA-139 / BCRC 22969 / CBS 8797 / CCRC 22969 / KCTC 17520 / NBRC 10181 / NCYC 3082</strain>
    </source>
</reference>
<dbReference type="STRING" id="1071383.J7RAH8"/>
<dbReference type="eggNOG" id="ENOG502QR0E">
    <property type="taxonomic scope" value="Eukaryota"/>
</dbReference>
<accession>J7RAH8</accession>
<keyword evidence="6 10" id="KW-0472">Membrane</keyword>
<keyword evidence="9" id="KW-0325">Glycoprotein</keyword>
<dbReference type="Pfam" id="PF12632">
    <property type="entry name" value="Vezatin"/>
    <property type="match status" value="1"/>
</dbReference>
<evidence type="ECO:0000256" key="6">
    <source>
        <dbReference type="ARBA" id="ARBA00023136"/>
    </source>
</evidence>
<sequence length="666" mass="76488">MAWRNEHTFHALPGLKIFGAKVATSKATCSNGQVGSLRTGYDDPQLETDSKRAEVLNDYSPTVVNDDIFGDQQGLLHEPHESAVTNPLIENVFKNLPFASGDQFLEEFQYTIVTSNLLNETNRYRHHLNLKKSILDFHNQIHVEQHHDIPTKYGLLKSAKNRRYLLCKNFNYNTIVLACLRLLMKMRRWSNSRARARVTTIILIALYLTFQQEIFFSQYTKYKTLRKLKMFLSRLSGLDSLFQKFHLYYKELKNPSFTRLGDDTKAISTTAKNVLVSNLNAVFYKLRFELEGILPLTNKCTLRRYCDLYAIKQSDIVFYLNEEPKHLTDKAYRVKLIQRFFLCCLLSLEITTVKKSPSKNTFFDTLFDVEYQPVSGPRGYFAKPVKIFNTALTVLDRLENFMHSSTSSLTDYKSFLDSKDNLCRESQGTASAAGHADYDAKVSPIYNLLETFQQQLGSIDSQLTDSDKHIILYKLKNLIDIVDEPNKHSTSTTHRNLNNENLFASSRRGSGFPLDVFKTEGGETCANNGVPNVETPINLSKRVEIITINSDDASLSDQSEEPPKSEFFYKPVVFGIDDTNRGCQNTHTSRQAHQPIPKLSDDELRRRLNEKIHDFATENKNGKSKLRAQKSFELLKRRQRENASNKKSNTEECIPVIYEMRSLLES</sequence>